<dbReference type="EMBL" id="CP108057">
    <property type="protein sequence ID" value="WUO50537.1"/>
    <property type="molecule type" value="Genomic_DNA"/>
</dbReference>
<dbReference type="Pfam" id="PF13561">
    <property type="entry name" value="adh_short_C2"/>
    <property type="match status" value="1"/>
</dbReference>
<accession>A0ABZ1RX15</accession>
<dbReference type="PANTHER" id="PTHR43477:SF1">
    <property type="entry name" value="DIHYDROANTICAPSIN 7-DEHYDROGENASE"/>
    <property type="match status" value="1"/>
</dbReference>
<dbReference type="CDD" id="cd05233">
    <property type="entry name" value="SDR_c"/>
    <property type="match status" value="1"/>
</dbReference>
<evidence type="ECO:0000313" key="3">
    <source>
        <dbReference type="EMBL" id="WUO50537.1"/>
    </source>
</evidence>
<keyword evidence="4" id="KW-1185">Reference proteome</keyword>
<dbReference type="RefSeq" id="WP_328777310.1">
    <property type="nucleotide sequence ID" value="NZ_CP108057.1"/>
</dbReference>
<protein>
    <submittedName>
        <fullName evidence="3">SDR family oxidoreductase</fullName>
    </submittedName>
</protein>
<organism evidence="3 4">
    <name type="scientific">Streptomyces goshikiensis</name>
    <dbReference type="NCBI Taxonomy" id="1942"/>
    <lineage>
        <taxon>Bacteria</taxon>
        <taxon>Bacillati</taxon>
        <taxon>Actinomycetota</taxon>
        <taxon>Actinomycetes</taxon>
        <taxon>Kitasatosporales</taxon>
        <taxon>Streptomycetaceae</taxon>
        <taxon>Streptomyces</taxon>
    </lineage>
</organism>
<dbReference type="PANTHER" id="PTHR43477">
    <property type="entry name" value="DIHYDROANTICAPSIN 7-DEHYDROGENASE"/>
    <property type="match status" value="1"/>
</dbReference>
<gene>
    <name evidence="3" type="ORF">OHU17_34450</name>
</gene>
<evidence type="ECO:0000256" key="1">
    <source>
        <dbReference type="ARBA" id="ARBA00006484"/>
    </source>
</evidence>
<dbReference type="Proteomes" id="UP001432075">
    <property type="component" value="Chromosome"/>
</dbReference>
<dbReference type="InterPro" id="IPR002347">
    <property type="entry name" value="SDR_fam"/>
</dbReference>
<dbReference type="PRINTS" id="PR00081">
    <property type="entry name" value="GDHRDH"/>
</dbReference>
<proteinExistence type="inferred from homology"/>
<keyword evidence="2" id="KW-0560">Oxidoreductase</keyword>
<dbReference type="InterPro" id="IPR051122">
    <property type="entry name" value="SDR_DHRS6-like"/>
</dbReference>
<reference evidence="3" key="1">
    <citation type="submission" date="2022-10" db="EMBL/GenBank/DDBJ databases">
        <title>The complete genomes of actinobacterial strains from the NBC collection.</title>
        <authorList>
            <person name="Joergensen T.S."/>
            <person name="Alvarez Arevalo M."/>
            <person name="Sterndorff E.B."/>
            <person name="Faurdal D."/>
            <person name="Vuksanovic O."/>
            <person name="Mourched A.-S."/>
            <person name="Charusanti P."/>
            <person name="Shaw S."/>
            <person name="Blin K."/>
            <person name="Weber T."/>
        </authorList>
    </citation>
    <scope>NUCLEOTIDE SEQUENCE</scope>
    <source>
        <strain evidence="3">NBC_00283</strain>
    </source>
</reference>
<name>A0ABZ1RX15_9ACTN</name>
<evidence type="ECO:0000313" key="4">
    <source>
        <dbReference type="Proteomes" id="UP001432075"/>
    </source>
</evidence>
<dbReference type="SUPFAM" id="SSF51735">
    <property type="entry name" value="NAD(P)-binding Rossmann-fold domains"/>
    <property type="match status" value="1"/>
</dbReference>
<sequence>MANIVIIGGTSGIGRELAGHLVGQGDSVVLTGRDAERARQVAREVGKGRHHVRGIALDLAEPHEIARALSGTGPVDHLVITAVERDVNSVRDYSVDRAVRLATLKVVGYTAAVAALREVLAPTGSVVLFGGVAKDAPYPGSTTVTAVNGAVVSMVRTLSTELAPVRVNAVHPGIVSDTPSWSGQADVLESVRSRTPTGRLATMADIVGATVFLMHNPAVNRVNLTVDGGMV</sequence>
<evidence type="ECO:0000256" key="2">
    <source>
        <dbReference type="ARBA" id="ARBA00023002"/>
    </source>
</evidence>
<dbReference type="InterPro" id="IPR036291">
    <property type="entry name" value="NAD(P)-bd_dom_sf"/>
</dbReference>
<dbReference type="Gene3D" id="3.40.50.720">
    <property type="entry name" value="NAD(P)-binding Rossmann-like Domain"/>
    <property type="match status" value="1"/>
</dbReference>
<comment type="similarity">
    <text evidence="1">Belongs to the short-chain dehydrogenases/reductases (SDR) family.</text>
</comment>